<dbReference type="EMBL" id="AORC01000005">
    <property type="protein sequence ID" value="EYT50270.1"/>
    <property type="molecule type" value="Genomic_DNA"/>
</dbReference>
<dbReference type="Proteomes" id="UP000019754">
    <property type="component" value="Unassembled WGS sequence"/>
</dbReference>
<dbReference type="AlphaFoldDB" id="A0A022KW13"/>
<sequence length="107" mass="11205">MLDVDGVTGADLTTGTSSSFSKFVAGTVDCEAESSAAGLAVYDEAMREAVTLLHGLDESNTVIGGITGRMPDGTEFTPLELDPAFPTDDHRLDYVVAASLYPRYGLA</sequence>
<evidence type="ECO:0000313" key="1">
    <source>
        <dbReference type="EMBL" id="EYT50270.1"/>
    </source>
</evidence>
<gene>
    <name evidence="1" type="ORF">D641_0105640</name>
</gene>
<protein>
    <submittedName>
        <fullName evidence="1">Uncharacterized protein</fullName>
    </submittedName>
</protein>
<evidence type="ECO:0000313" key="2">
    <source>
        <dbReference type="Proteomes" id="UP000019754"/>
    </source>
</evidence>
<dbReference type="OrthoDB" id="4794180at2"/>
<dbReference type="RefSeq" id="WP_017822833.1">
    <property type="nucleotide sequence ID" value="NZ_AORC01000005.1"/>
</dbReference>
<name>A0A022KW13_9MICO</name>
<proteinExistence type="predicted"/>
<dbReference type="HOGENOM" id="CLU_2204970_0_0_11"/>
<accession>A0A022KW13</accession>
<organism evidence="1 2">
    <name type="scientific">Brachybacterium muris UCD-AY4</name>
    <dbReference type="NCBI Taxonomy" id="1249481"/>
    <lineage>
        <taxon>Bacteria</taxon>
        <taxon>Bacillati</taxon>
        <taxon>Actinomycetota</taxon>
        <taxon>Actinomycetes</taxon>
        <taxon>Micrococcales</taxon>
        <taxon>Dermabacteraceae</taxon>
        <taxon>Brachybacterium</taxon>
    </lineage>
</organism>
<comment type="caution">
    <text evidence="1">The sequence shown here is derived from an EMBL/GenBank/DDBJ whole genome shotgun (WGS) entry which is preliminary data.</text>
</comment>
<keyword evidence="2" id="KW-1185">Reference proteome</keyword>
<reference evidence="1 2" key="1">
    <citation type="journal article" date="2013" name="Genome Announc.">
        <title>Draft genome sequence of an Actinobacterium, Brachybacterium muris strain UCD-AY4.</title>
        <authorList>
            <person name="Lo J.R."/>
            <person name="Lang J.M."/>
            <person name="Darling A.E."/>
            <person name="Eisen J.A."/>
            <person name="Coil D.A."/>
        </authorList>
    </citation>
    <scope>NUCLEOTIDE SEQUENCE [LARGE SCALE GENOMIC DNA]</scope>
    <source>
        <strain evidence="1 2">UCD-AY4</strain>
    </source>
</reference>